<accession>A0ABS5JXW8</accession>
<dbReference type="EMBL" id="JAGUCO010000013">
    <property type="protein sequence ID" value="MBS2099688.1"/>
    <property type="molecule type" value="Genomic_DNA"/>
</dbReference>
<dbReference type="Pfam" id="PF09357">
    <property type="entry name" value="RteC"/>
    <property type="match status" value="1"/>
</dbReference>
<dbReference type="InterPro" id="IPR018534">
    <property type="entry name" value="Tet_reg_excision_RteC"/>
</dbReference>
<feature type="non-terminal residue" evidence="1">
    <location>
        <position position="1"/>
    </location>
</feature>
<sequence length="214" mass="25820">KPHVLGHLLFYNYLQKIFEQKPLSEEFTLQTYLIKKLKRFNKYLRKNHKDYAYYQHKGTKYDELYFVRCNLQAEDYHSHPYSMVDSDFATSKDYLFANFIAHEKMIVYLENELIKLKVNKKIRYKSQLEILKASPYNWSETKIALVELIYAIVYSGCINNGNVDIKELTKTFCELFHVEDLDIYRSYIDLKYRKKNPTVFLDKMKECLIKKLLE</sequence>
<dbReference type="Proteomes" id="UP000708576">
    <property type="component" value="Unassembled WGS sequence"/>
</dbReference>
<gene>
    <name evidence="1" type="ORF">KEM10_15435</name>
</gene>
<keyword evidence="2" id="KW-1185">Reference proteome</keyword>
<evidence type="ECO:0000313" key="1">
    <source>
        <dbReference type="EMBL" id="MBS2099688.1"/>
    </source>
</evidence>
<comment type="caution">
    <text evidence="1">The sequence shown here is derived from an EMBL/GenBank/DDBJ whole genome shotgun (WGS) entry which is preliminary data.</text>
</comment>
<organism evidence="1 2">
    <name type="scientific">Carboxylicivirga linearis</name>
    <dbReference type="NCBI Taxonomy" id="1628157"/>
    <lineage>
        <taxon>Bacteria</taxon>
        <taxon>Pseudomonadati</taxon>
        <taxon>Bacteroidota</taxon>
        <taxon>Bacteroidia</taxon>
        <taxon>Marinilabiliales</taxon>
        <taxon>Marinilabiliaceae</taxon>
        <taxon>Carboxylicivirga</taxon>
    </lineage>
</organism>
<dbReference type="RefSeq" id="WP_212216928.1">
    <property type="nucleotide sequence ID" value="NZ_JAGUCO010000013.1"/>
</dbReference>
<evidence type="ECO:0000313" key="2">
    <source>
        <dbReference type="Proteomes" id="UP000708576"/>
    </source>
</evidence>
<protein>
    <submittedName>
        <fullName evidence="1">RteC domain-containing protein</fullName>
    </submittedName>
</protein>
<name>A0ABS5JXW8_9BACT</name>
<reference evidence="1 2" key="1">
    <citation type="journal article" date="2015" name="Int. J. Syst. Evol. Microbiol.">
        <title>Carboxylicivirga linearis sp. nov., isolated from a sea cucumber culture pond.</title>
        <authorList>
            <person name="Wang F.Q."/>
            <person name="Zhou Y.X."/>
            <person name="Lin X.Z."/>
            <person name="Chen G.J."/>
            <person name="Du Z.J."/>
        </authorList>
    </citation>
    <scope>NUCLEOTIDE SEQUENCE [LARGE SCALE GENOMIC DNA]</scope>
    <source>
        <strain evidence="1 2">FB218</strain>
    </source>
</reference>
<proteinExistence type="predicted"/>